<sequence>MTEVRGDRPPRRDLMAMPPERIELAALLRELKGRSRLSYQDLAVKTHMSRSAVHRYCQGTGALPDAEVVERFGRACGATAPELRELHHRLLAAVTACSPEPGECGELREPGGEVPVTPSPEDHPEPGWSVARRAVTRRLWAHRFTVTWTMVACVTSGTVGAFAFSAPSGGRPAGPAVTGATPSPTPTVPRCAHRPGIAEDRRLNKIWKDGVYLCKNTIGVPLYEEPREGVPIGYLDTSPSWFICWVRGARHVGGNDVWYYTQGDRAAEKWHLQAWGYMPASSMPGGPHPNPVITLRCPKT</sequence>
<dbReference type="CDD" id="cd00093">
    <property type="entry name" value="HTH_XRE"/>
    <property type="match status" value="1"/>
</dbReference>
<proteinExistence type="predicted"/>
<dbReference type="EMBL" id="JBHSFN010000041">
    <property type="protein sequence ID" value="MFC4592094.1"/>
    <property type="molecule type" value="Genomic_DNA"/>
</dbReference>
<dbReference type="InterPro" id="IPR010982">
    <property type="entry name" value="Lambda_DNA-bd_dom_sf"/>
</dbReference>
<dbReference type="SMART" id="SM00530">
    <property type="entry name" value="HTH_XRE"/>
    <property type="match status" value="1"/>
</dbReference>
<organism evidence="3 4">
    <name type="scientific">Sphaerisporangium corydalis</name>
    <dbReference type="NCBI Taxonomy" id="1441875"/>
    <lineage>
        <taxon>Bacteria</taxon>
        <taxon>Bacillati</taxon>
        <taxon>Actinomycetota</taxon>
        <taxon>Actinomycetes</taxon>
        <taxon>Streptosporangiales</taxon>
        <taxon>Streptosporangiaceae</taxon>
        <taxon>Sphaerisporangium</taxon>
    </lineage>
</organism>
<name>A0ABV9EVE2_9ACTN</name>
<dbReference type="Pfam" id="PF13560">
    <property type="entry name" value="HTH_31"/>
    <property type="match status" value="1"/>
</dbReference>
<feature type="region of interest" description="Disordered" evidence="1">
    <location>
        <begin position="104"/>
        <end position="127"/>
    </location>
</feature>
<evidence type="ECO:0000313" key="4">
    <source>
        <dbReference type="Proteomes" id="UP001595891"/>
    </source>
</evidence>
<gene>
    <name evidence="3" type="ORF">ACFO8L_38815</name>
</gene>
<dbReference type="SUPFAM" id="SSF47413">
    <property type="entry name" value="lambda repressor-like DNA-binding domains"/>
    <property type="match status" value="1"/>
</dbReference>
<reference evidence="4" key="1">
    <citation type="journal article" date="2019" name="Int. J. Syst. Evol. Microbiol.">
        <title>The Global Catalogue of Microorganisms (GCM) 10K type strain sequencing project: providing services to taxonomists for standard genome sequencing and annotation.</title>
        <authorList>
            <consortium name="The Broad Institute Genomics Platform"/>
            <consortium name="The Broad Institute Genome Sequencing Center for Infectious Disease"/>
            <person name="Wu L."/>
            <person name="Ma J."/>
        </authorList>
    </citation>
    <scope>NUCLEOTIDE SEQUENCE [LARGE SCALE GENOMIC DNA]</scope>
    <source>
        <strain evidence="4">CCUG 49560</strain>
    </source>
</reference>
<dbReference type="PROSITE" id="PS50943">
    <property type="entry name" value="HTH_CROC1"/>
    <property type="match status" value="1"/>
</dbReference>
<evidence type="ECO:0000313" key="3">
    <source>
        <dbReference type="EMBL" id="MFC4592094.1"/>
    </source>
</evidence>
<dbReference type="InterPro" id="IPR001387">
    <property type="entry name" value="Cro/C1-type_HTH"/>
</dbReference>
<dbReference type="Proteomes" id="UP001595891">
    <property type="component" value="Unassembled WGS sequence"/>
</dbReference>
<accession>A0ABV9EVE2</accession>
<keyword evidence="4" id="KW-1185">Reference proteome</keyword>
<comment type="caution">
    <text evidence="3">The sequence shown here is derived from an EMBL/GenBank/DDBJ whole genome shotgun (WGS) entry which is preliminary data.</text>
</comment>
<dbReference type="RefSeq" id="WP_380708685.1">
    <property type="nucleotide sequence ID" value="NZ_JBHSFN010000041.1"/>
</dbReference>
<feature type="domain" description="HTH cro/C1-type" evidence="2">
    <location>
        <begin position="28"/>
        <end position="83"/>
    </location>
</feature>
<protein>
    <submittedName>
        <fullName evidence="3">Helix-turn-helix domain-containing protein</fullName>
    </submittedName>
</protein>
<evidence type="ECO:0000259" key="2">
    <source>
        <dbReference type="PROSITE" id="PS50943"/>
    </source>
</evidence>
<evidence type="ECO:0000256" key="1">
    <source>
        <dbReference type="SAM" id="MobiDB-lite"/>
    </source>
</evidence>